<dbReference type="PROSITE" id="PS52016">
    <property type="entry name" value="TONB_DEPENDENT_REC_3"/>
    <property type="match status" value="1"/>
</dbReference>
<dbReference type="Gene3D" id="2.40.170.20">
    <property type="entry name" value="TonB-dependent receptor, beta-barrel domain"/>
    <property type="match status" value="1"/>
</dbReference>
<keyword evidence="5 7" id="KW-0472">Membrane</keyword>
<reference evidence="11" key="1">
    <citation type="submission" date="2017-04" db="EMBL/GenBank/DDBJ databases">
        <authorList>
            <person name="Varghese N."/>
            <person name="Submissions S."/>
        </authorList>
    </citation>
    <scope>NUCLEOTIDE SEQUENCE [LARGE SCALE GENOMIC DNA]</scope>
    <source>
        <strain evidence="11">DSM 4125</strain>
    </source>
</reference>
<proteinExistence type="inferred from homology"/>
<keyword evidence="2 7" id="KW-0813">Transport</keyword>
<dbReference type="InterPro" id="IPR023997">
    <property type="entry name" value="TonB-dep_OMP_SusC/RagA_CS"/>
</dbReference>
<keyword evidence="6 7" id="KW-0998">Cell outer membrane</keyword>
<keyword evidence="8" id="KW-0732">Signal</keyword>
<evidence type="ECO:0000256" key="6">
    <source>
        <dbReference type="ARBA" id="ARBA00023237"/>
    </source>
</evidence>
<evidence type="ECO:0000313" key="10">
    <source>
        <dbReference type="EMBL" id="SMG09540.1"/>
    </source>
</evidence>
<keyword evidence="11" id="KW-1185">Reference proteome</keyword>
<evidence type="ECO:0000256" key="1">
    <source>
        <dbReference type="ARBA" id="ARBA00004571"/>
    </source>
</evidence>
<evidence type="ECO:0000256" key="8">
    <source>
        <dbReference type="SAM" id="SignalP"/>
    </source>
</evidence>
<feature type="chain" id="PRO_5013072752" evidence="8">
    <location>
        <begin position="22"/>
        <end position="1027"/>
    </location>
</feature>
<dbReference type="OrthoDB" id="9768177at2"/>
<comment type="subcellular location">
    <subcellularLocation>
        <location evidence="1 7">Cell outer membrane</location>
        <topology evidence="1 7">Multi-pass membrane protein</topology>
    </subcellularLocation>
</comment>
<dbReference type="InterPro" id="IPR008969">
    <property type="entry name" value="CarboxyPept-like_regulatory"/>
</dbReference>
<feature type="domain" description="TonB-dependent receptor plug" evidence="9">
    <location>
        <begin position="116"/>
        <end position="241"/>
    </location>
</feature>
<evidence type="ECO:0000256" key="4">
    <source>
        <dbReference type="ARBA" id="ARBA00022692"/>
    </source>
</evidence>
<evidence type="ECO:0000259" key="9">
    <source>
        <dbReference type="Pfam" id="PF07715"/>
    </source>
</evidence>
<dbReference type="STRING" id="1028.SAMN05661096_00228"/>
<dbReference type="SUPFAM" id="SSF49464">
    <property type="entry name" value="Carboxypeptidase regulatory domain-like"/>
    <property type="match status" value="1"/>
</dbReference>
<sequence>MRHFLLIMASVCWFSMGSLYAQERTVTGTVTDSKTGEGLPGVNVLVVGTSNGATTDFDGKFKLSIEGDVSLKFSYIGYKPQTVKVGTRSVLDIKLQEDVEQLSEVVVVGYGQVESRDATGAVERVTSKEFNGGVISSPEQLIQGKSAGVQITSASGEPGAGVSIRVRGSSSVRNGNNPLFVVDGIPLSGNDVTAGGPDGGLGTSAPRNPLNFLNPNDIESMDILKDASATAIYGARGANGVILITTKSGKGLGKQITYNANVSISAPANRYDLLNREQYLQGVEDFGGDLTVLRFDNADTDWQDEIFRTAVSTKHDVSYGDSYETGSYRASLGYENQNGIIESASLERFNARLNWNQRLLDDKLTFNTSANVSRVNDSFAPITNNAGFQGDLLGAALIAPPTLNPDFQTLGFLNPNNLLEYNQDLAETNRVLINISADYDITEDLNFRVNGGLDYATSVRNTATSRDLVIDARGITNNGRASSVENVNRSTLFEALLNYNKKVGEGNLDILAGYSYQDFRFTGTSVGGFGYETSDLSAMINQTIEAGNTVRGAINGDYQQFGYDPDATDNAFFTNQFGQAPTLGNPGSIPIDAVVENNFGNYNELQSFFGRVNYNVLDKYLFTATLRTDGSTRFGGNNKYGVFPSGAFAWRISDEDWASDAFDNLKLRLGYGVTGNQEIPHNLHQRRQSFGGIDINADGGIQQPGRSNVAYENPDLRWEETAMYNGGFDFGFINNRLTGSVDYYYKNTTDLLIQIFSPQPAATDFTWRNLDANVINQGFELMMDYVVVDNGDLTWNVGFNVSRNENRVENLGAFFFDTGNIFGQGLSGDFAQRIANNQPLFAYYMIESDGFDEDGFNDIQEGERQLTGQFPIPLWNFGFNTTASYKNFDFAVYMNGQGGHHIYNNTANAFFTAGSLGSGRNVTEDVVESGESPSNTPIVSTNFLEKGDFLRLQNLSVGYNFDLGENSFIKAMRVSANAQNLFVLTNYSGIDPEVSNTATRNGIPSFGIDYTPFPRPRTLTVGLNVTF</sequence>
<dbReference type="Pfam" id="PF13715">
    <property type="entry name" value="CarbopepD_reg_2"/>
    <property type="match status" value="1"/>
</dbReference>
<evidence type="ECO:0000256" key="7">
    <source>
        <dbReference type="PROSITE-ProRule" id="PRU01360"/>
    </source>
</evidence>
<keyword evidence="4 7" id="KW-0812">Transmembrane</keyword>
<gene>
    <name evidence="10" type="ORF">SAMN05661096_00228</name>
</gene>
<organism evidence="10 11">
    <name type="scientific">Marivirga sericea</name>
    <dbReference type="NCBI Taxonomy" id="1028"/>
    <lineage>
        <taxon>Bacteria</taxon>
        <taxon>Pseudomonadati</taxon>
        <taxon>Bacteroidota</taxon>
        <taxon>Cytophagia</taxon>
        <taxon>Cytophagales</taxon>
        <taxon>Marivirgaceae</taxon>
        <taxon>Marivirga</taxon>
    </lineage>
</organism>
<dbReference type="AlphaFoldDB" id="A0A1X7I4T7"/>
<dbReference type="GO" id="GO:0009279">
    <property type="term" value="C:cell outer membrane"/>
    <property type="evidence" value="ECO:0007669"/>
    <property type="project" value="UniProtKB-SubCell"/>
</dbReference>
<dbReference type="FunFam" id="2.170.130.10:FF:000008">
    <property type="entry name" value="SusC/RagA family TonB-linked outer membrane protein"/>
    <property type="match status" value="1"/>
</dbReference>
<dbReference type="Proteomes" id="UP000193804">
    <property type="component" value="Unassembled WGS sequence"/>
</dbReference>
<dbReference type="SUPFAM" id="SSF56935">
    <property type="entry name" value="Porins"/>
    <property type="match status" value="1"/>
</dbReference>
<name>A0A1X7I4T7_9BACT</name>
<protein>
    <submittedName>
        <fullName evidence="10">Iron complex outermembrane recepter protein</fullName>
    </submittedName>
</protein>
<dbReference type="InterPro" id="IPR037066">
    <property type="entry name" value="Plug_dom_sf"/>
</dbReference>
<dbReference type="InterPro" id="IPR036942">
    <property type="entry name" value="Beta-barrel_TonB_sf"/>
</dbReference>
<evidence type="ECO:0000256" key="2">
    <source>
        <dbReference type="ARBA" id="ARBA00022448"/>
    </source>
</evidence>
<feature type="signal peptide" evidence="8">
    <location>
        <begin position="1"/>
        <end position="21"/>
    </location>
</feature>
<dbReference type="InterPro" id="IPR012910">
    <property type="entry name" value="Plug_dom"/>
</dbReference>
<dbReference type="Gene3D" id="2.60.40.1120">
    <property type="entry name" value="Carboxypeptidase-like, regulatory domain"/>
    <property type="match status" value="1"/>
</dbReference>
<dbReference type="Gene3D" id="2.170.130.10">
    <property type="entry name" value="TonB-dependent receptor, plug domain"/>
    <property type="match status" value="1"/>
</dbReference>
<dbReference type="InterPro" id="IPR039426">
    <property type="entry name" value="TonB-dep_rcpt-like"/>
</dbReference>
<dbReference type="EMBL" id="FXAW01000001">
    <property type="protein sequence ID" value="SMG09540.1"/>
    <property type="molecule type" value="Genomic_DNA"/>
</dbReference>
<dbReference type="Pfam" id="PF07715">
    <property type="entry name" value="Plug"/>
    <property type="match status" value="1"/>
</dbReference>
<dbReference type="NCBIfam" id="TIGR04057">
    <property type="entry name" value="SusC_RagA_signa"/>
    <property type="match status" value="1"/>
</dbReference>
<dbReference type="InterPro" id="IPR023996">
    <property type="entry name" value="TonB-dep_OMP_SusC/RagA"/>
</dbReference>
<comment type="similarity">
    <text evidence="7">Belongs to the TonB-dependent receptor family.</text>
</comment>
<keyword evidence="3 7" id="KW-1134">Transmembrane beta strand</keyword>
<evidence type="ECO:0000256" key="3">
    <source>
        <dbReference type="ARBA" id="ARBA00022452"/>
    </source>
</evidence>
<dbReference type="RefSeq" id="WP_085515248.1">
    <property type="nucleotide sequence ID" value="NZ_FXAW01000001.1"/>
</dbReference>
<dbReference type="NCBIfam" id="TIGR04056">
    <property type="entry name" value="OMP_RagA_SusC"/>
    <property type="match status" value="1"/>
</dbReference>
<evidence type="ECO:0000256" key="5">
    <source>
        <dbReference type="ARBA" id="ARBA00023136"/>
    </source>
</evidence>
<evidence type="ECO:0000313" key="11">
    <source>
        <dbReference type="Proteomes" id="UP000193804"/>
    </source>
</evidence>
<accession>A0A1X7I4T7</accession>